<reference evidence="2" key="1">
    <citation type="journal article" date="2022" name="Mol. Ecol. Resour.">
        <title>The genomes of chicory, endive, great burdock and yacon provide insights into Asteraceae palaeo-polyploidization history and plant inulin production.</title>
        <authorList>
            <person name="Fan W."/>
            <person name="Wang S."/>
            <person name="Wang H."/>
            <person name="Wang A."/>
            <person name="Jiang F."/>
            <person name="Liu H."/>
            <person name="Zhao H."/>
            <person name="Xu D."/>
            <person name="Zhang Y."/>
        </authorList>
    </citation>
    <scope>NUCLEOTIDE SEQUENCE [LARGE SCALE GENOMIC DNA]</scope>
    <source>
        <strain evidence="2">cv. Niubang</strain>
    </source>
</reference>
<name>A0ACB8Y5A7_ARCLA</name>
<gene>
    <name evidence="1" type="ORF">L6452_37742</name>
</gene>
<organism evidence="1 2">
    <name type="scientific">Arctium lappa</name>
    <name type="common">Greater burdock</name>
    <name type="synonym">Lappa major</name>
    <dbReference type="NCBI Taxonomy" id="4217"/>
    <lineage>
        <taxon>Eukaryota</taxon>
        <taxon>Viridiplantae</taxon>
        <taxon>Streptophyta</taxon>
        <taxon>Embryophyta</taxon>
        <taxon>Tracheophyta</taxon>
        <taxon>Spermatophyta</taxon>
        <taxon>Magnoliopsida</taxon>
        <taxon>eudicotyledons</taxon>
        <taxon>Gunneridae</taxon>
        <taxon>Pentapetalae</taxon>
        <taxon>asterids</taxon>
        <taxon>campanulids</taxon>
        <taxon>Asterales</taxon>
        <taxon>Asteraceae</taxon>
        <taxon>Carduoideae</taxon>
        <taxon>Cardueae</taxon>
        <taxon>Arctiinae</taxon>
        <taxon>Arctium</taxon>
    </lineage>
</organism>
<dbReference type="Proteomes" id="UP001055879">
    <property type="component" value="Linkage Group LG14"/>
</dbReference>
<dbReference type="EMBL" id="CM042060">
    <property type="protein sequence ID" value="KAI3678448.1"/>
    <property type="molecule type" value="Genomic_DNA"/>
</dbReference>
<sequence>MVASFALSTDDTPFDYVNLTEQVKGEFLPTDSEVTQNLINRERAVLPTIDTQYNFPLNFVDENDIGVGRGSKYCQQKNIQDIGNGEYLRIDHAHNHEVQGSIALPVFEDDSNERSCCTAELSTYTGDDDYILEFFLLVNMKGSTKQQLLLNKLSTLGGFDIGFERGLDESRLPVELSRSCSEQKYVEGSSTPTDQGVEGGWKFDPTTGGLVAAGYVIQDVDTQKSSMVSNNNPCDRTIDLAAEGASPHPPPSSSCFNSKNHTVKL</sequence>
<proteinExistence type="predicted"/>
<keyword evidence="2" id="KW-1185">Reference proteome</keyword>
<protein>
    <submittedName>
        <fullName evidence="1">Uncharacterized protein</fullName>
    </submittedName>
</protein>
<accession>A0ACB8Y5A7</accession>
<evidence type="ECO:0000313" key="1">
    <source>
        <dbReference type="EMBL" id="KAI3678448.1"/>
    </source>
</evidence>
<evidence type="ECO:0000313" key="2">
    <source>
        <dbReference type="Proteomes" id="UP001055879"/>
    </source>
</evidence>
<reference evidence="1 2" key="2">
    <citation type="journal article" date="2022" name="Mol. Ecol. Resour.">
        <title>The genomes of chicory, endive, great burdock and yacon provide insights into Asteraceae paleo-polyploidization history and plant inulin production.</title>
        <authorList>
            <person name="Fan W."/>
            <person name="Wang S."/>
            <person name="Wang H."/>
            <person name="Wang A."/>
            <person name="Jiang F."/>
            <person name="Liu H."/>
            <person name="Zhao H."/>
            <person name="Xu D."/>
            <person name="Zhang Y."/>
        </authorList>
    </citation>
    <scope>NUCLEOTIDE SEQUENCE [LARGE SCALE GENOMIC DNA]</scope>
    <source>
        <strain evidence="2">cv. Niubang</strain>
    </source>
</reference>
<comment type="caution">
    <text evidence="1">The sequence shown here is derived from an EMBL/GenBank/DDBJ whole genome shotgun (WGS) entry which is preliminary data.</text>
</comment>